<evidence type="ECO:0000313" key="2">
    <source>
        <dbReference type="Proteomes" id="UP001500051"/>
    </source>
</evidence>
<sequence>MRDSSAALVRLYGRGAVGRSVVVKLINRLERGEMYSPTLREIFRQYHEVDIGMYTHGGCFVPYAFGRNTTIGRYSSIARTAFAATLDHPTDFKGMHGFFFNSNLGYTDRVRDYGELRIGNDVWLGHNAIVTSNVRDIGDGAVIGAGAVAFKDVPPYAIVVGNPGRVVRYRFPPETISSLIQEKWWERDIDELAPDVDRFAEGAIGPPEWNG</sequence>
<accession>A0ABP7DKY9</accession>
<evidence type="ECO:0000313" key="1">
    <source>
        <dbReference type="EMBL" id="GAA3706842.1"/>
    </source>
</evidence>
<reference evidence="2" key="1">
    <citation type="journal article" date="2019" name="Int. J. Syst. Evol. Microbiol.">
        <title>The Global Catalogue of Microorganisms (GCM) 10K type strain sequencing project: providing services to taxonomists for standard genome sequencing and annotation.</title>
        <authorList>
            <consortium name="The Broad Institute Genomics Platform"/>
            <consortium name="The Broad Institute Genome Sequencing Center for Infectious Disease"/>
            <person name="Wu L."/>
            <person name="Ma J."/>
        </authorList>
    </citation>
    <scope>NUCLEOTIDE SEQUENCE [LARGE SCALE GENOMIC DNA]</scope>
    <source>
        <strain evidence="2">JCM 16548</strain>
    </source>
</reference>
<name>A0ABP7DKY9_9ACTN</name>
<dbReference type="Gene3D" id="2.160.10.10">
    <property type="entry name" value="Hexapeptide repeat proteins"/>
    <property type="match status" value="1"/>
</dbReference>
<dbReference type="SUPFAM" id="SSF51161">
    <property type="entry name" value="Trimeric LpxA-like enzymes"/>
    <property type="match status" value="1"/>
</dbReference>
<gene>
    <name evidence="1" type="ORF">GCM10022204_25900</name>
</gene>
<dbReference type="EMBL" id="BAAAYX010000010">
    <property type="protein sequence ID" value="GAA3706842.1"/>
    <property type="molecule type" value="Genomic_DNA"/>
</dbReference>
<protein>
    <recommendedName>
        <fullName evidence="3">Transferase hexapeptide (Six repeat-containing protein)</fullName>
    </recommendedName>
</protein>
<dbReference type="Proteomes" id="UP001500051">
    <property type="component" value="Unassembled WGS sequence"/>
</dbReference>
<dbReference type="PANTHER" id="PTHR43300">
    <property type="entry name" value="ACETYLTRANSFERASE"/>
    <property type="match status" value="1"/>
</dbReference>
<proteinExistence type="predicted"/>
<dbReference type="InterPro" id="IPR050179">
    <property type="entry name" value="Trans_hexapeptide_repeat"/>
</dbReference>
<dbReference type="CDD" id="cd03349">
    <property type="entry name" value="LbH_XAT"/>
    <property type="match status" value="1"/>
</dbReference>
<dbReference type="InterPro" id="IPR011004">
    <property type="entry name" value="Trimer_LpxA-like_sf"/>
</dbReference>
<dbReference type="PANTHER" id="PTHR43300:SF11">
    <property type="entry name" value="ACETYLTRANSFERASE RV3034C-RELATED"/>
    <property type="match status" value="1"/>
</dbReference>
<comment type="caution">
    <text evidence="1">The sequence shown here is derived from an EMBL/GenBank/DDBJ whole genome shotgun (WGS) entry which is preliminary data.</text>
</comment>
<keyword evidence="2" id="KW-1185">Reference proteome</keyword>
<organism evidence="1 2">
    <name type="scientific">Microlunatus aurantiacus</name>
    <dbReference type="NCBI Taxonomy" id="446786"/>
    <lineage>
        <taxon>Bacteria</taxon>
        <taxon>Bacillati</taxon>
        <taxon>Actinomycetota</taxon>
        <taxon>Actinomycetes</taxon>
        <taxon>Propionibacteriales</taxon>
        <taxon>Propionibacteriaceae</taxon>
        <taxon>Microlunatus</taxon>
    </lineage>
</organism>
<evidence type="ECO:0008006" key="3">
    <source>
        <dbReference type="Google" id="ProtNLM"/>
    </source>
</evidence>